<organism evidence="1">
    <name type="scientific">Siphoviridae sp. ctfR912</name>
    <dbReference type="NCBI Taxonomy" id="2825596"/>
    <lineage>
        <taxon>Viruses</taxon>
        <taxon>Duplodnaviria</taxon>
        <taxon>Heunggongvirae</taxon>
        <taxon>Uroviricota</taxon>
        <taxon>Caudoviricetes</taxon>
    </lineage>
</organism>
<accession>A0A8S5QAT0</accession>
<protein>
    <submittedName>
        <fullName evidence="1">Uncharacterized protein</fullName>
    </submittedName>
</protein>
<dbReference type="EMBL" id="BK015614">
    <property type="protein sequence ID" value="DAE15931.1"/>
    <property type="molecule type" value="Genomic_DNA"/>
</dbReference>
<evidence type="ECO:0000313" key="1">
    <source>
        <dbReference type="EMBL" id="DAE15931.1"/>
    </source>
</evidence>
<name>A0A8S5QAT0_9CAUD</name>
<proteinExistence type="predicted"/>
<reference evidence="1" key="1">
    <citation type="journal article" date="2021" name="Proc. Natl. Acad. Sci. U.S.A.">
        <title>A Catalog of Tens of Thousands of Viruses from Human Metagenomes Reveals Hidden Associations with Chronic Diseases.</title>
        <authorList>
            <person name="Tisza M.J."/>
            <person name="Buck C.B."/>
        </authorList>
    </citation>
    <scope>NUCLEOTIDE SEQUENCE</scope>
    <source>
        <strain evidence="1">CtfR912</strain>
    </source>
</reference>
<sequence length="184" mass="22321">MKDKTQYEALMEELQKIVENFRVGVTEIGERFAKLLPDIEIYEEEEEDTWEMKCPYEYGDKHYCIQSSGDVFQDFWEGMEADNRYFSQGNTFLTEQEAVLEAKRRNLLTRFRAFRDECNGDWKPDWSNYEHKWAIYYKEKEFTPLWSYESNSFQTFGYFKYEQDAQRAIDLFGDEIKELFVECD</sequence>